<feature type="signal peptide" evidence="2">
    <location>
        <begin position="1"/>
        <end position="22"/>
    </location>
</feature>
<feature type="region of interest" description="Disordered" evidence="1">
    <location>
        <begin position="194"/>
        <end position="239"/>
    </location>
</feature>
<evidence type="ECO:0000313" key="3">
    <source>
        <dbReference type="EMBL" id="AFC37857.1"/>
    </source>
</evidence>
<protein>
    <submittedName>
        <fullName evidence="3">Mantis fibroin 1</fullName>
    </submittedName>
</protein>
<evidence type="ECO:0000256" key="2">
    <source>
        <dbReference type="SAM" id="SignalP"/>
    </source>
</evidence>
<accession>I3PM90</accession>
<gene>
    <name evidence="3" type="primary">MF1</name>
</gene>
<dbReference type="AlphaFoldDB" id="I3PM90"/>
<name>I3PM90_9NEOP</name>
<sequence length="387" mass="43841">MESRTLCVILLLAVFCLWYTEASPLEDKYDQKYEVEDYRGGSEDTKAAINDNAARVASHSAKSHVNKALVVEAAARLNAQIAKDRNYYAREYTKLAEESKKRARQYGQLADMEAGRIGQHEHMQQEWNSKARESEAQCKATEAKAQEEYTKARDERQKSLVSNAEAAMHDAQATVDTMKSERAYEIGKELMRKAENARNDASNHYQRAKENRERANSETVKSHQQAQDAQRHNAASKAYQQDGLRTRMASRINIMKYIQSSLLAERAANQARIEQLKSEWYEKAANEYSRMSEENAAISKLAGSEEHYFAQRAKRNEGKAYELSQSKRMMGSEAAAAGELLAMSQAKDDETEDEKHFDFPIYESDDPTKLSPSPDEKDLTYGSGEGL</sequence>
<organism evidence="3">
    <name type="scientific">Tenodera australasiae</name>
    <dbReference type="NCBI Taxonomy" id="267140"/>
    <lineage>
        <taxon>Eukaryota</taxon>
        <taxon>Metazoa</taxon>
        <taxon>Ecdysozoa</taxon>
        <taxon>Arthropoda</taxon>
        <taxon>Hexapoda</taxon>
        <taxon>Insecta</taxon>
        <taxon>Pterygota</taxon>
        <taxon>Neoptera</taxon>
        <taxon>Polyneoptera</taxon>
        <taxon>Dictyoptera</taxon>
        <taxon>Mantodea</taxon>
        <taxon>Eumantodea</taxon>
        <taxon>Mantoidea</taxon>
        <taxon>Mantidae</taxon>
        <taxon>Tenoderinae</taxon>
        <taxon>Tenoderini</taxon>
        <taxon>Tenodera</taxon>
    </lineage>
</organism>
<feature type="region of interest" description="Disordered" evidence="1">
    <location>
        <begin position="340"/>
        <end position="387"/>
    </location>
</feature>
<evidence type="ECO:0000256" key="1">
    <source>
        <dbReference type="SAM" id="MobiDB-lite"/>
    </source>
</evidence>
<keyword evidence="2" id="KW-0732">Signal</keyword>
<reference evidence="3" key="1">
    <citation type="journal article" date="2012" name="Biomacromolecules">
        <title>Natural templates for coiled-coil biomaterials from praying mantis egg cases.</title>
        <authorList>
            <person name="Walker A.A."/>
            <person name="Weisman S."/>
            <person name="Kameda T."/>
            <person name="Sutherland T.D."/>
        </authorList>
    </citation>
    <scope>NUCLEOTIDE SEQUENCE</scope>
    <source>
        <tissue evidence="3">Primary collaterial gland</tissue>
    </source>
</reference>
<dbReference type="EMBL" id="JQ421310">
    <property type="protein sequence ID" value="AFC37857.1"/>
    <property type="molecule type" value="mRNA"/>
</dbReference>
<proteinExistence type="evidence at transcript level"/>
<feature type="compositionally biased region" description="Polar residues" evidence="1">
    <location>
        <begin position="217"/>
        <end position="228"/>
    </location>
</feature>
<feature type="chain" id="PRO_5003678297" evidence="2">
    <location>
        <begin position="23"/>
        <end position="387"/>
    </location>
</feature>
<feature type="compositionally biased region" description="Basic and acidic residues" evidence="1">
    <location>
        <begin position="207"/>
        <end position="216"/>
    </location>
</feature>